<feature type="region of interest" description="Disordered" evidence="3">
    <location>
        <begin position="25"/>
        <end position="186"/>
    </location>
</feature>
<feature type="region of interest" description="Disordered" evidence="3">
    <location>
        <begin position="357"/>
        <end position="407"/>
    </location>
</feature>
<reference evidence="5" key="1">
    <citation type="submission" date="2023-06" db="EMBL/GenBank/DDBJ databases">
        <title>Genome-scale phylogeny and comparative genomics of the fungal order Sordariales.</title>
        <authorList>
            <consortium name="Lawrence Berkeley National Laboratory"/>
            <person name="Hensen N."/>
            <person name="Bonometti L."/>
            <person name="Westerberg I."/>
            <person name="Brannstrom I.O."/>
            <person name="Guillou S."/>
            <person name="Cros-Aarteil S."/>
            <person name="Calhoun S."/>
            <person name="Haridas S."/>
            <person name="Kuo A."/>
            <person name="Mondo S."/>
            <person name="Pangilinan J."/>
            <person name="Riley R."/>
            <person name="LaButti K."/>
            <person name="Andreopoulos B."/>
            <person name="Lipzen A."/>
            <person name="Chen C."/>
            <person name="Yanf M."/>
            <person name="Daum C."/>
            <person name="Ng V."/>
            <person name="Clum A."/>
            <person name="Steindorff A."/>
            <person name="Ohm R."/>
            <person name="Martin F."/>
            <person name="Silar P."/>
            <person name="Natvig D."/>
            <person name="Lalanne C."/>
            <person name="Gautier V."/>
            <person name="Ament-velasquez S.L."/>
            <person name="Kruys A."/>
            <person name="Hutchinson M.I."/>
            <person name="Powell A.J."/>
            <person name="Barry K."/>
            <person name="Miller A.N."/>
            <person name="Grigoriev I.V."/>
            <person name="Debuchy R."/>
            <person name="Gladieux P."/>
            <person name="Thoren M.H."/>
            <person name="Johannesson H."/>
        </authorList>
    </citation>
    <scope>NUCLEOTIDE SEQUENCE</scope>
    <source>
        <strain evidence="5">SMH3391-2</strain>
    </source>
</reference>
<proteinExistence type="predicted"/>
<name>A0AA39XL48_9PEZI</name>
<organism evidence="5 6">
    <name type="scientific">Bombardia bombarda</name>
    <dbReference type="NCBI Taxonomy" id="252184"/>
    <lineage>
        <taxon>Eukaryota</taxon>
        <taxon>Fungi</taxon>
        <taxon>Dikarya</taxon>
        <taxon>Ascomycota</taxon>
        <taxon>Pezizomycotina</taxon>
        <taxon>Sordariomycetes</taxon>
        <taxon>Sordariomycetidae</taxon>
        <taxon>Sordariales</taxon>
        <taxon>Lasiosphaeriaceae</taxon>
        <taxon>Bombardia</taxon>
    </lineage>
</organism>
<dbReference type="PROSITE" id="PS50127">
    <property type="entry name" value="UBC_2"/>
    <property type="match status" value="1"/>
</dbReference>
<accession>A0AA39XL48</accession>
<dbReference type="AlphaFoldDB" id="A0AA39XL48"/>
<dbReference type="PANTHER" id="PTHR46116">
    <property type="entry name" value="(E3-INDEPENDENT) E2 UBIQUITIN-CONJUGATING ENZYME"/>
    <property type="match status" value="1"/>
</dbReference>
<dbReference type="Gene3D" id="3.10.110.10">
    <property type="entry name" value="Ubiquitin Conjugating Enzyme"/>
    <property type="match status" value="1"/>
</dbReference>
<dbReference type="EMBL" id="JAULSR010000001">
    <property type="protein sequence ID" value="KAK0636032.1"/>
    <property type="molecule type" value="Genomic_DNA"/>
</dbReference>
<evidence type="ECO:0000256" key="3">
    <source>
        <dbReference type="SAM" id="MobiDB-lite"/>
    </source>
</evidence>
<feature type="region of interest" description="Disordered" evidence="3">
    <location>
        <begin position="621"/>
        <end position="645"/>
    </location>
</feature>
<evidence type="ECO:0000259" key="4">
    <source>
        <dbReference type="PROSITE" id="PS50127"/>
    </source>
</evidence>
<evidence type="ECO:0000313" key="6">
    <source>
        <dbReference type="Proteomes" id="UP001174934"/>
    </source>
</evidence>
<feature type="compositionally biased region" description="Low complexity" evidence="3">
    <location>
        <begin position="112"/>
        <end position="123"/>
    </location>
</feature>
<evidence type="ECO:0000256" key="1">
    <source>
        <dbReference type="ARBA" id="ARBA00022679"/>
    </source>
</evidence>
<keyword evidence="1" id="KW-0808">Transferase</keyword>
<comment type="caution">
    <text evidence="5">The sequence shown here is derived from an EMBL/GenBank/DDBJ whole genome shotgun (WGS) entry which is preliminary data.</text>
</comment>
<protein>
    <recommendedName>
        <fullName evidence="4">UBC core domain-containing protein</fullName>
    </recommendedName>
</protein>
<dbReference type="Proteomes" id="UP001174934">
    <property type="component" value="Unassembled WGS sequence"/>
</dbReference>
<feature type="compositionally biased region" description="Basic and acidic residues" evidence="3">
    <location>
        <begin position="30"/>
        <end position="43"/>
    </location>
</feature>
<feature type="compositionally biased region" description="Polar residues" evidence="3">
    <location>
        <begin position="129"/>
        <end position="142"/>
    </location>
</feature>
<feature type="compositionally biased region" description="Basic residues" evidence="3">
    <location>
        <begin position="895"/>
        <end position="904"/>
    </location>
</feature>
<keyword evidence="6" id="KW-1185">Reference proteome</keyword>
<keyword evidence="2" id="KW-0833">Ubl conjugation pathway</keyword>
<feature type="compositionally biased region" description="Polar residues" evidence="3">
    <location>
        <begin position="160"/>
        <end position="185"/>
    </location>
</feature>
<evidence type="ECO:0000256" key="2">
    <source>
        <dbReference type="ARBA" id="ARBA00022786"/>
    </source>
</evidence>
<gene>
    <name evidence="5" type="ORF">B0T17DRAFT_66426</name>
</gene>
<feature type="compositionally biased region" description="Polar residues" evidence="3">
    <location>
        <begin position="906"/>
        <end position="920"/>
    </location>
</feature>
<feature type="domain" description="UBC core" evidence="4">
    <location>
        <begin position="698"/>
        <end position="854"/>
    </location>
</feature>
<dbReference type="InterPro" id="IPR016135">
    <property type="entry name" value="UBQ-conjugating_enzyme/RWD"/>
</dbReference>
<dbReference type="SMART" id="SM00212">
    <property type="entry name" value="UBCc"/>
    <property type="match status" value="1"/>
</dbReference>
<sequence>MQPTSPVSSRKNLFNMAPLRAKLEGTLQKFSDKLKPSKRRISEDSEGSQQSKQPRTLPNPSSDLSAAGTSTIQKPSQVSPDSHQLSPPQVSALQQTSTLTHPSSPAFVTVESKSTSMSSNSASIEEYTWDNQDSRSIGSSAGNPIDLTSSPSTPPHDDSWGSSAAKMSNNTPMDLDRTNYSSQGDDAQIREDEMIARVLQEQFDRGSPSTSQFTYSQAALGTVLDLHEYGRDLLATKCAKCRADLPIDGEKAVTQTRLLIKEGYLHPYFRCDKCKLLSCVGCKSYYRGTTPPTLEYRAFCDRLRIRGKALELGWCCDKSLMFLIWSLFCGPEFKRLEHESTVGSSLGFDKLRTRLKAKHESPSTSQQEKDHDKNADKNTEKTSEKPPKTSKSSKMMPRLAQSQLSKGTGYGGPEHNLPFSVSKLAGPQRLRSSSIPDSQSLEFYFSALSSLLPRLYAMNYESQPILSALVPRSPLLQKASEILHNDSVDEISAHIDIYDAVLDFLQVMVDLPDSAPFVFRDQVLYDPTEQLARFTFSTASLEGSINGLGSGSLKKETAQSINAVLEKLSISCGYFTRIASDHIEDFQGREGLQVLRLSRRVCEVAAIQAEHRDKYRNSLLTDTDAFAPPPSPPPVSNVTTRSRSMKEAETARHERIRKECAAWHREHCLQEIEDEKILESFYYANRAKEIEKSRPATGRMKKLVTQIASLRTDLPEGIYVRHGSSRLDVMKVLIVGPPDTPYEHGLFEFDMFCNEQFPLKSPEMQFRTTGGGNVAFNPNLYPNGKVCLSLLGTWSGQSWEPDRSTILQVLVSIQAMIFSSQPWYNEPGRELHLDKVQSANYNRQIQQHTVRTAMLYWLNDRLGQPDKGKAPETKVLATREPVGSSATAAPFGPKSHQHPKHKPGKNSISPEASVSGPLTTANSEVSAIAKEGPKGGISGKAKVNGAPTIQTGLASSGNAPSVPIHPAAAAHLSNLQQHWDGFNTGLDNLWKPNWPPLPSAHTLPIWGSPNSVPPPHLADPEEFAEYMASFPGDVSSIQQGIRRRDDKPIGNTSIDRNDDNIWGPVIRKHFELKAGVILTKANEWRKER</sequence>
<feature type="region of interest" description="Disordered" evidence="3">
    <location>
        <begin position="878"/>
        <end position="920"/>
    </location>
</feature>
<dbReference type="SUPFAM" id="SSF54495">
    <property type="entry name" value="UBC-like"/>
    <property type="match status" value="1"/>
</dbReference>
<dbReference type="Pfam" id="PF00179">
    <property type="entry name" value="UQ_con"/>
    <property type="match status" value="1"/>
</dbReference>
<dbReference type="PANTHER" id="PTHR46116:SF39">
    <property type="entry name" value="BACULOVIRAL IAP REPEAT-CONTAINING PROTEIN 6"/>
    <property type="match status" value="1"/>
</dbReference>
<dbReference type="GO" id="GO:0016740">
    <property type="term" value="F:transferase activity"/>
    <property type="evidence" value="ECO:0007669"/>
    <property type="project" value="UniProtKB-KW"/>
</dbReference>
<feature type="compositionally biased region" description="Basic and acidic residues" evidence="3">
    <location>
        <begin position="367"/>
        <end position="387"/>
    </location>
</feature>
<dbReference type="InterPro" id="IPR000608">
    <property type="entry name" value="UBC"/>
</dbReference>
<evidence type="ECO:0000313" key="5">
    <source>
        <dbReference type="EMBL" id="KAK0636032.1"/>
    </source>
</evidence>
<feature type="compositionally biased region" description="Polar residues" evidence="3">
    <location>
        <begin position="47"/>
        <end position="103"/>
    </location>
</feature>